<accession>L7VSG4</accession>
<dbReference type="EMBL" id="JX649889">
    <property type="protein sequence ID" value="AGC72012.1"/>
    <property type="molecule type" value="Genomic_DNA"/>
</dbReference>
<organism evidence="1">
    <name type="scientific">uncultured bacterium A1Q1_fos_36</name>
    <dbReference type="NCBI Taxonomy" id="1256573"/>
    <lineage>
        <taxon>Bacteria</taxon>
        <taxon>environmental samples</taxon>
    </lineage>
</organism>
<protein>
    <submittedName>
        <fullName evidence="1">Uncharacterized protein</fullName>
    </submittedName>
</protein>
<proteinExistence type="predicted"/>
<evidence type="ECO:0000313" key="1">
    <source>
        <dbReference type="EMBL" id="AGC72012.1"/>
    </source>
</evidence>
<name>L7VSG4_9BACT</name>
<dbReference type="AlphaFoldDB" id="L7VSG4"/>
<sequence length="41" mass="4638">MADAQVCAPASEAKKQPQGCFFSRFKVPWIKANKLVDRTRN</sequence>
<reference evidence="1" key="1">
    <citation type="submission" date="2012-09" db="EMBL/GenBank/DDBJ databases">
        <title>Metagenomic Characterization of a Microbial Community in Wastewater Detects High Levels of Antibiotic Resistance.</title>
        <authorList>
            <person name="Abrams M."/>
            <person name="Caldwell A."/>
            <person name="Vandaei E."/>
            <person name="Lee W."/>
            <person name="Perrott J."/>
            <person name="Khan S.Y."/>
            <person name="Ta J."/>
            <person name="Romero D."/>
            <person name="Nguyen V."/>
            <person name="Pourmand N."/>
            <person name="Ouverney C.C."/>
        </authorList>
    </citation>
    <scope>NUCLEOTIDE SEQUENCE</scope>
</reference>